<dbReference type="SMART" id="SM00418">
    <property type="entry name" value="HTH_ARSR"/>
    <property type="match status" value="1"/>
</dbReference>
<dbReference type="InterPro" id="IPR036388">
    <property type="entry name" value="WH-like_DNA-bd_sf"/>
</dbReference>
<dbReference type="PANTHER" id="PTHR43132">
    <property type="entry name" value="ARSENICAL RESISTANCE OPERON REPRESSOR ARSR-RELATED"/>
    <property type="match status" value="1"/>
</dbReference>
<dbReference type="InterPro" id="IPR011991">
    <property type="entry name" value="ArsR-like_HTH"/>
</dbReference>
<sequence>MSKRFTLRTDPDQIGHIARLACYVGDAYYPNMPLDNTGLVPLRALANPLRLRIVSLLTGTAMSATEVADELSIAHASASYHLRQLAAAGFLQRVENIKDPATPARRGRTRLLYQYDPASAHRLDTSSGRELLYEATFTDLRRRLPLMTRQRSTTDVEVWVGREVWAEACDLVNQAIQLIHDKAGQPRAEGRVHVSMTAFMFELDDSA</sequence>
<dbReference type="InterPro" id="IPR051011">
    <property type="entry name" value="Metal_resp_trans_reg"/>
</dbReference>
<dbReference type="SUPFAM" id="SSF46785">
    <property type="entry name" value="Winged helix' DNA-binding domain"/>
    <property type="match status" value="1"/>
</dbReference>
<name>A0ABS5KGP7_9ACTN</name>
<evidence type="ECO:0000256" key="2">
    <source>
        <dbReference type="ARBA" id="ARBA00023125"/>
    </source>
</evidence>
<dbReference type="Pfam" id="PF12840">
    <property type="entry name" value="HTH_20"/>
    <property type="match status" value="1"/>
</dbReference>
<evidence type="ECO:0000256" key="3">
    <source>
        <dbReference type="ARBA" id="ARBA00023163"/>
    </source>
</evidence>
<accession>A0ABS5KGP7</accession>
<evidence type="ECO:0000259" key="4">
    <source>
        <dbReference type="SMART" id="SM00418"/>
    </source>
</evidence>
<dbReference type="RefSeq" id="WP_212007137.1">
    <property type="nucleotide sequence ID" value="NZ_JAAFYZ010000003.1"/>
</dbReference>
<dbReference type="PRINTS" id="PR00778">
    <property type="entry name" value="HTHARSR"/>
</dbReference>
<dbReference type="EMBL" id="JAAFYZ010000003">
    <property type="protein sequence ID" value="MBS2545472.1"/>
    <property type="molecule type" value="Genomic_DNA"/>
</dbReference>
<evidence type="ECO:0000256" key="1">
    <source>
        <dbReference type="ARBA" id="ARBA00023015"/>
    </source>
</evidence>
<keyword evidence="3" id="KW-0804">Transcription</keyword>
<dbReference type="InterPro" id="IPR036390">
    <property type="entry name" value="WH_DNA-bd_sf"/>
</dbReference>
<keyword evidence="1" id="KW-0805">Transcription regulation</keyword>
<dbReference type="PANTHER" id="PTHR43132:SF2">
    <property type="entry name" value="ARSENICAL RESISTANCE OPERON REPRESSOR ARSR-RELATED"/>
    <property type="match status" value="1"/>
</dbReference>
<reference evidence="5 6" key="1">
    <citation type="submission" date="2020-02" db="EMBL/GenBank/DDBJ databases">
        <title>Acidophilic actinobacteria isolated from forest soil.</title>
        <authorList>
            <person name="Golinska P."/>
        </authorList>
    </citation>
    <scope>NUCLEOTIDE SEQUENCE [LARGE SCALE GENOMIC DNA]</scope>
    <source>
        <strain evidence="5 6">NL8</strain>
    </source>
</reference>
<evidence type="ECO:0000313" key="6">
    <source>
        <dbReference type="Proteomes" id="UP000730482"/>
    </source>
</evidence>
<keyword evidence="6" id="KW-1185">Reference proteome</keyword>
<proteinExistence type="predicted"/>
<dbReference type="Proteomes" id="UP000730482">
    <property type="component" value="Unassembled WGS sequence"/>
</dbReference>
<comment type="caution">
    <text evidence="5">The sequence shown here is derived from an EMBL/GenBank/DDBJ whole genome shotgun (WGS) entry which is preliminary data.</text>
</comment>
<feature type="domain" description="HTH arsR-type" evidence="4">
    <location>
        <begin position="40"/>
        <end position="149"/>
    </location>
</feature>
<evidence type="ECO:0000313" key="5">
    <source>
        <dbReference type="EMBL" id="MBS2545472.1"/>
    </source>
</evidence>
<dbReference type="CDD" id="cd00090">
    <property type="entry name" value="HTH_ARSR"/>
    <property type="match status" value="1"/>
</dbReference>
<gene>
    <name evidence="5" type="ORF">KGQ19_01180</name>
</gene>
<keyword evidence="2" id="KW-0238">DNA-binding</keyword>
<organism evidence="5 6">
    <name type="scientific">Catenulispora pinistramenti</name>
    <dbReference type="NCBI Taxonomy" id="2705254"/>
    <lineage>
        <taxon>Bacteria</taxon>
        <taxon>Bacillati</taxon>
        <taxon>Actinomycetota</taxon>
        <taxon>Actinomycetes</taxon>
        <taxon>Catenulisporales</taxon>
        <taxon>Catenulisporaceae</taxon>
        <taxon>Catenulispora</taxon>
    </lineage>
</organism>
<dbReference type="InterPro" id="IPR001845">
    <property type="entry name" value="HTH_ArsR_DNA-bd_dom"/>
</dbReference>
<dbReference type="Gene3D" id="1.10.10.10">
    <property type="entry name" value="Winged helix-like DNA-binding domain superfamily/Winged helix DNA-binding domain"/>
    <property type="match status" value="1"/>
</dbReference>
<protein>
    <submittedName>
        <fullName evidence="5">Helix-turn-helix domain-containing protein</fullName>
    </submittedName>
</protein>